<dbReference type="EMBL" id="KV878177">
    <property type="protein sequence ID" value="OJI89728.1"/>
    <property type="molecule type" value="Genomic_DNA"/>
</dbReference>
<dbReference type="AlphaFoldDB" id="A0A1L9NKB0"/>
<accession>A0A1L9NKB0</accession>
<dbReference type="OrthoDB" id="10042665at2759"/>
<dbReference type="InterPro" id="IPR027417">
    <property type="entry name" value="P-loop_NTPase"/>
</dbReference>
<feature type="domain" description="AAA+ ATPase" evidence="2">
    <location>
        <begin position="426"/>
        <end position="553"/>
    </location>
</feature>
<dbReference type="SUPFAM" id="SSF52540">
    <property type="entry name" value="P-loop containing nucleoside triphosphate hydrolases"/>
    <property type="match status" value="1"/>
</dbReference>
<dbReference type="STRING" id="767770.A0A1L9NKB0"/>
<dbReference type="SMART" id="SM00382">
    <property type="entry name" value="AAA"/>
    <property type="match status" value="1"/>
</dbReference>
<dbReference type="Pfam" id="PF00004">
    <property type="entry name" value="AAA"/>
    <property type="match status" value="1"/>
</dbReference>
<dbReference type="VEuPathDB" id="FungiDB:ASPTUDRAFT_917837"/>
<dbReference type="Proteomes" id="UP000184304">
    <property type="component" value="Unassembled WGS sequence"/>
</dbReference>
<sequence>MFVRRRGRVNFHSNHSMTDTSDEDTFSDNSRNVNYAPVGSICKALNLYQMNPDDNGITSWTKDSVDETAEPVKDLESSQYAFLVRKVKCCSGHKRLEIDSIVVQSPHLKRVLAGVMYGYRGIIMSLEKVEFSKPFEPFIHRWGVFTGARDNERDAEAKAHLDLLYEVMAIELDDVIKRKNSLVHNGVITFDMLWTIFEPDHIAYSIVNGHKRAFRHEKSFIGLDSRDYEIQAVYIDYNGHGFGYGKYKLSIPAFEGTKPIMALPVIPLVCHDDRDTLLETLTLRGKLWYLHKGHHYKQYEGLALATYMGREDSYNITSRVIIDTEAYLAFHSDNCLKDLEDMSSSLDDAQLLFATPILRGYSLEDRKWLELFIDGVSDINWNLRPFKSLVLPDGEEENVKKLVLALANSQSEKVNANSDVLQGRCRSVIMLLQGPPGVGKTLTAECVAEVMKVPLYVLSARALGNTPARVEESLKSILPIIAKWGALLFLEDADIFIQEPNPSDLRANELTYVYLALLEHYQGILFLASDCVETIDSAFENRIDATIRYPDLDTDTRRHIWKQLLGKTDKKTFSKSDLAKLEDRELNGRQIKKVLKTARTLARYQGAKLKFEHVQTVLNLAADWFIY</sequence>
<dbReference type="InterPro" id="IPR003959">
    <property type="entry name" value="ATPase_AAA_core"/>
</dbReference>
<reference evidence="4" key="1">
    <citation type="journal article" date="2017" name="Genome Biol.">
        <title>Comparative genomics reveals high biological diversity and specific adaptations in the industrially and medically important fungal genus Aspergillus.</title>
        <authorList>
            <person name="de Vries R.P."/>
            <person name="Riley R."/>
            <person name="Wiebenga A."/>
            <person name="Aguilar-Osorio G."/>
            <person name="Amillis S."/>
            <person name="Uchima C.A."/>
            <person name="Anderluh G."/>
            <person name="Asadollahi M."/>
            <person name="Askin M."/>
            <person name="Barry K."/>
            <person name="Battaglia E."/>
            <person name="Bayram O."/>
            <person name="Benocci T."/>
            <person name="Braus-Stromeyer S.A."/>
            <person name="Caldana C."/>
            <person name="Canovas D."/>
            <person name="Cerqueira G.C."/>
            <person name="Chen F."/>
            <person name="Chen W."/>
            <person name="Choi C."/>
            <person name="Clum A."/>
            <person name="Dos Santos R.A."/>
            <person name="Damasio A.R."/>
            <person name="Diallinas G."/>
            <person name="Emri T."/>
            <person name="Fekete E."/>
            <person name="Flipphi M."/>
            <person name="Freyberg S."/>
            <person name="Gallo A."/>
            <person name="Gournas C."/>
            <person name="Habgood R."/>
            <person name="Hainaut M."/>
            <person name="Harispe M.L."/>
            <person name="Henrissat B."/>
            <person name="Hilden K.S."/>
            <person name="Hope R."/>
            <person name="Hossain A."/>
            <person name="Karabika E."/>
            <person name="Karaffa L."/>
            <person name="Karanyi Z."/>
            <person name="Krasevec N."/>
            <person name="Kuo A."/>
            <person name="Kusch H."/>
            <person name="LaButti K."/>
            <person name="Lagendijk E.L."/>
            <person name="Lapidus A."/>
            <person name="Levasseur A."/>
            <person name="Lindquist E."/>
            <person name="Lipzen A."/>
            <person name="Logrieco A.F."/>
            <person name="MacCabe A."/>
            <person name="Maekelae M.R."/>
            <person name="Malavazi I."/>
            <person name="Melin P."/>
            <person name="Meyer V."/>
            <person name="Mielnichuk N."/>
            <person name="Miskei M."/>
            <person name="Molnar A.P."/>
            <person name="Mule G."/>
            <person name="Ngan C.Y."/>
            <person name="Orejas M."/>
            <person name="Orosz E."/>
            <person name="Ouedraogo J.P."/>
            <person name="Overkamp K.M."/>
            <person name="Park H.-S."/>
            <person name="Perrone G."/>
            <person name="Piumi F."/>
            <person name="Punt P.J."/>
            <person name="Ram A.F."/>
            <person name="Ramon A."/>
            <person name="Rauscher S."/>
            <person name="Record E."/>
            <person name="Riano-Pachon D.M."/>
            <person name="Robert V."/>
            <person name="Roehrig J."/>
            <person name="Ruller R."/>
            <person name="Salamov A."/>
            <person name="Salih N.S."/>
            <person name="Samson R.A."/>
            <person name="Sandor E."/>
            <person name="Sanguinetti M."/>
            <person name="Schuetze T."/>
            <person name="Sepcic K."/>
            <person name="Shelest E."/>
            <person name="Sherlock G."/>
            <person name="Sophianopoulou V."/>
            <person name="Squina F.M."/>
            <person name="Sun H."/>
            <person name="Susca A."/>
            <person name="Todd R.B."/>
            <person name="Tsang A."/>
            <person name="Unkles S.E."/>
            <person name="van de Wiele N."/>
            <person name="van Rossen-Uffink D."/>
            <person name="Oliveira J.V."/>
            <person name="Vesth T.C."/>
            <person name="Visser J."/>
            <person name="Yu J.-H."/>
            <person name="Zhou M."/>
            <person name="Andersen M.R."/>
            <person name="Archer D.B."/>
            <person name="Baker S.E."/>
            <person name="Benoit I."/>
            <person name="Brakhage A.A."/>
            <person name="Braus G.H."/>
            <person name="Fischer R."/>
            <person name="Frisvad J.C."/>
            <person name="Goldman G.H."/>
            <person name="Houbraken J."/>
            <person name="Oakley B."/>
            <person name="Pocsi I."/>
            <person name="Scazzocchio C."/>
            <person name="Seiboth B."/>
            <person name="vanKuyk P.A."/>
            <person name="Wortman J."/>
            <person name="Dyer P.S."/>
            <person name="Grigoriev I.V."/>
        </authorList>
    </citation>
    <scope>NUCLEOTIDE SEQUENCE [LARGE SCALE GENOMIC DNA]</scope>
    <source>
        <strain evidence="4">CBS 134.48</strain>
    </source>
</reference>
<protein>
    <recommendedName>
        <fullName evidence="2">AAA+ ATPase domain-containing protein</fullName>
    </recommendedName>
</protein>
<dbReference type="PANTHER" id="PTHR46411:SF3">
    <property type="entry name" value="AAA+ ATPASE DOMAIN-CONTAINING PROTEIN"/>
    <property type="match status" value="1"/>
</dbReference>
<evidence type="ECO:0000313" key="3">
    <source>
        <dbReference type="EMBL" id="OJI89728.1"/>
    </source>
</evidence>
<dbReference type="GO" id="GO:0005524">
    <property type="term" value="F:ATP binding"/>
    <property type="evidence" value="ECO:0007669"/>
    <property type="project" value="InterPro"/>
</dbReference>
<dbReference type="Pfam" id="PF22942">
    <property type="entry name" value="DUF7025"/>
    <property type="match status" value="1"/>
</dbReference>
<keyword evidence="4" id="KW-1185">Reference proteome</keyword>
<organism evidence="3 4">
    <name type="scientific">Aspergillus tubingensis (strain CBS 134.48)</name>
    <dbReference type="NCBI Taxonomy" id="767770"/>
    <lineage>
        <taxon>Eukaryota</taxon>
        <taxon>Fungi</taxon>
        <taxon>Dikarya</taxon>
        <taxon>Ascomycota</taxon>
        <taxon>Pezizomycotina</taxon>
        <taxon>Eurotiomycetes</taxon>
        <taxon>Eurotiomycetidae</taxon>
        <taxon>Eurotiales</taxon>
        <taxon>Aspergillaceae</taxon>
        <taxon>Aspergillus</taxon>
        <taxon>Aspergillus subgen. Circumdati</taxon>
    </lineage>
</organism>
<dbReference type="Gene3D" id="3.40.50.300">
    <property type="entry name" value="P-loop containing nucleotide triphosphate hydrolases"/>
    <property type="match status" value="1"/>
</dbReference>
<dbReference type="InterPro" id="IPR054289">
    <property type="entry name" value="DUF7025"/>
</dbReference>
<dbReference type="InterPro" id="IPR003593">
    <property type="entry name" value="AAA+_ATPase"/>
</dbReference>
<evidence type="ECO:0000256" key="1">
    <source>
        <dbReference type="SAM" id="MobiDB-lite"/>
    </source>
</evidence>
<gene>
    <name evidence="3" type="ORF">ASPTUDRAFT_917837</name>
</gene>
<dbReference type="GO" id="GO:0016887">
    <property type="term" value="F:ATP hydrolysis activity"/>
    <property type="evidence" value="ECO:0007669"/>
    <property type="project" value="InterPro"/>
</dbReference>
<dbReference type="OMA" id="ISFDYVW"/>
<evidence type="ECO:0000313" key="4">
    <source>
        <dbReference type="Proteomes" id="UP000184304"/>
    </source>
</evidence>
<dbReference type="PANTHER" id="PTHR46411">
    <property type="entry name" value="FAMILY ATPASE, PUTATIVE-RELATED"/>
    <property type="match status" value="1"/>
</dbReference>
<evidence type="ECO:0000259" key="2">
    <source>
        <dbReference type="SMART" id="SM00382"/>
    </source>
</evidence>
<proteinExistence type="predicted"/>
<feature type="region of interest" description="Disordered" evidence="1">
    <location>
        <begin position="1"/>
        <end position="29"/>
    </location>
</feature>
<name>A0A1L9NKB0_ASPTC</name>